<proteinExistence type="predicted"/>
<dbReference type="Pfam" id="PF02416">
    <property type="entry name" value="TatA_B_E"/>
    <property type="match status" value="1"/>
</dbReference>
<dbReference type="GO" id="GO:0016020">
    <property type="term" value="C:membrane"/>
    <property type="evidence" value="ECO:0007669"/>
    <property type="project" value="UniProtKB-SubCell"/>
</dbReference>
<name>A0A8J3ACR5_9ACTN</name>
<evidence type="ECO:0000256" key="8">
    <source>
        <dbReference type="SAM" id="MobiDB-lite"/>
    </source>
</evidence>
<dbReference type="RefSeq" id="WP_188584439.1">
    <property type="nucleotide sequence ID" value="NZ_BMHA01000013.1"/>
</dbReference>
<evidence type="ECO:0000313" key="10">
    <source>
        <dbReference type="Proteomes" id="UP000650511"/>
    </source>
</evidence>
<evidence type="ECO:0000256" key="6">
    <source>
        <dbReference type="ARBA" id="ARBA00023010"/>
    </source>
</evidence>
<accession>A0A8J3ACR5</accession>
<dbReference type="Gene3D" id="1.20.5.3310">
    <property type="match status" value="1"/>
</dbReference>
<keyword evidence="6" id="KW-0811">Translocation</keyword>
<feature type="region of interest" description="Disordered" evidence="8">
    <location>
        <begin position="72"/>
        <end position="113"/>
    </location>
</feature>
<keyword evidence="2" id="KW-0813">Transport</keyword>
<sequence length="113" mass="12083">MPGPQELLVIAVVALLVFGPDKLPELARNGAKLLARLRSETQRGLTEFKRAADLEDLDREIRGVSRELDETRRAITRPFGDALAGSGQRPGGGGAGPTPRADDDPPPFDPEAT</sequence>
<evidence type="ECO:0000256" key="4">
    <source>
        <dbReference type="ARBA" id="ARBA00022927"/>
    </source>
</evidence>
<evidence type="ECO:0000256" key="3">
    <source>
        <dbReference type="ARBA" id="ARBA00022692"/>
    </source>
</evidence>
<reference evidence="9" key="2">
    <citation type="submission" date="2020-09" db="EMBL/GenBank/DDBJ databases">
        <authorList>
            <person name="Sun Q."/>
            <person name="Zhou Y."/>
        </authorList>
    </citation>
    <scope>NUCLEOTIDE SEQUENCE</scope>
    <source>
        <strain evidence="9">CGMCC 1.14988</strain>
    </source>
</reference>
<dbReference type="AlphaFoldDB" id="A0A8J3ACR5"/>
<dbReference type="PANTHER" id="PTHR33162:SF1">
    <property type="entry name" value="SEC-INDEPENDENT PROTEIN TRANSLOCASE PROTEIN TATA, CHLOROPLASTIC"/>
    <property type="match status" value="1"/>
</dbReference>
<dbReference type="InterPro" id="IPR003369">
    <property type="entry name" value="TatA/B/E"/>
</dbReference>
<evidence type="ECO:0000313" key="9">
    <source>
        <dbReference type="EMBL" id="GGI08841.1"/>
    </source>
</evidence>
<reference evidence="9" key="1">
    <citation type="journal article" date="2014" name="Int. J. Syst. Evol. Microbiol.">
        <title>Complete genome sequence of Corynebacterium casei LMG S-19264T (=DSM 44701T), isolated from a smear-ripened cheese.</title>
        <authorList>
            <consortium name="US DOE Joint Genome Institute (JGI-PGF)"/>
            <person name="Walter F."/>
            <person name="Albersmeier A."/>
            <person name="Kalinowski J."/>
            <person name="Ruckert C."/>
        </authorList>
    </citation>
    <scope>NUCLEOTIDE SEQUENCE</scope>
    <source>
        <strain evidence="9">CGMCC 1.14988</strain>
    </source>
</reference>
<evidence type="ECO:0000256" key="1">
    <source>
        <dbReference type="ARBA" id="ARBA00004167"/>
    </source>
</evidence>
<evidence type="ECO:0000256" key="2">
    <source>
        <dbReference type="ARBA" id="ARBA00022448"/>
    </source>
</evidence>
<gene>
    <name evidence="9" type="ORF">GCM10011354_31100</name>
</gene>
<dbReference type="PANTHER" id="PTHR33162">
    <property type="entry name" value="SEC-INDEPENDENT PROTEIN TRANSLOCASE PROTEIN TATA, CHLOROPLASTIC"/>
    <property type="match status" value="1"/>
</dbReference>
<comment type="subcellular location">
    <subcellularLocation>
        <location evidence="1">Membrane</location>
        <topology evidence="1">Single-pass membrane protein</topology>
    </subcellularLocation>
</comment>
<dbReference type="Proteomes" id="UP000650511">
    <property type="component" value="Unassembled WGS sequence"/>
</dbReference>
<keyword evidence="3" id="KW-0812">Transmembrane</keyword>
<organism evidence="9 10">
    <name type="scientific">Egicoccus halophilus</name>
    <dbReference type="NCBI Taxonomy" id="1670830"/>
    <lineage>
        <taxon>Bacteria</taxon>
        <taxon>Bacillati</taxon>
        <taxon>Actinomycetota</taxon>
        <taxon>Nitriliruptoria</taxon>
        <taxon>Egicoccales</taxon>
        <taxon>Egicoccaceae</taxon>
        <taxon>Egicoccus</taxon>
    </lineage>
</organism>
<dbReference type="GO" id="GO:0015031">
    <property type="term" value="P:protein transport"/>
    <property type="evidence" value="ECO:0007669"/>
    <property type="project" value="UniProtKB-KW"/>
</dbReference>
<keyword evidence="7" id="KW-0472">Membrane</keyword>
<dbReference type="EMBL" id="BMHA01000013">
    <property type="protein sequence ID" value="GGI08841.1"/>
    <property type="molecule type" value="Genomic_DNA"/>
</dbReference>
<evidence type="ECO:0000256" key="5">
    <source>
        <dbReference type="ARBA" id="ARBA00022989"/>
    </source>
</evidence>
<keyword evidence="5" id="KW-1133">Transmembrane helix</keyword>
<comment type="caution">
    <text evidence="9">The sequence shown here is derived from an EMBL/GenBank/DDBJ whole genome shotgun (WGS) entry which is preliminary data.</text>
</comment>
<protein>
    <recommendedName>
        <fullName evidence="11">Sec-independent protein translocase protein TatB</fullName>
    </recommendedName>
</protein>
<evidence type="ECO:0008006" key="11">
    <source>
        <dbReference type="Google" id="ProtNLM"/>
    </source>
</evidence>
<evidence type="ECO:0000256" key="7">
    <source>
        <dbReference type="ARBA" id="ARBA00023136"/>
    </source>
</evidence>
<keyword evidence="4" id="KW-0653">Protein transport</keyword>
<keyword evidence="10" id="KW-1185">Reference proteome</keyword>